<feature type="transmembrane region" description="Helical" evidence="6">
    <location>
        <begin position="281"/>
        <end position="302"/>
    </location>
</feature>
<evidence type="ECO:0000256" key="4">
    <source>
        <dbReference type="ARBA" id="ARBA00022989"/>
    </source>
</evidence>
<comment type="subcellular location">
    <subcellularLocation>
        <location evidence="1">Cell membrane</location>
        <topology evidence="1">Multi-pass membrane protein</topology>
    </subcellularLocation>
</comment>
<evidence type="ECO:0000256" key="1">
    <source>
        <dbReference type="ARBA" id="ARBA00004651"/>
    </source>
</evidence>
<evidence type="ECO:0000259" key="7">
    <source>
        <dbReference type="Pfam" id="PF00482"/>
    </source>
</evidence>
<name>A0A1I3WDD7_HALDA</name>
<sequence length="305" mass="34890">MLLLYISFFLFISLLVYSLLTFRTVKAAHRTKRIKAYFTSSYQVSDPIQGEEEPSFSYRVLAPLWKNMKRKYQRKWNKEKVDQLEIKLLQAGQPFGLSPVEFKIFQRILLFILPFIGGAFSFFLNGSMSLTTLLVLTGTVVAFILPKYYLKLKADNRSKLAVKELPDTLDLLTISLEGGLGFDSALSKVVSKKRGVLSKEFNRCLEEIRLGKTRKEALNAIIDRLSSEELKSLIYNIVQAEKLGVGMVKVLRVQTEEIREKRRQIAEEAAMKAPIKMMFPLVLFIFPTLFIILLGPAVLQFIDAF</sequence>
<evidence type="ECO:0000313" key="8">
    <source>
        <dbReference type="EMBL" id="SFK04797.1"/>
    </source>
</evidence>
<feature type="transmembrane region" description="Helical" evidence="6">
    <location>
        <begin position="6"/>
        <end position="25"/>
    </location>
</feature>
<keyword evidence="4 6" id="KW-1133">Transmembrane helix</keyword>
<keyword evidence="2" id="KW-1003">Cell membrane</keyword>
<dbReference type="Proteomes" id="UP000183557">
    <property type="component" value="Unassembled WGS sequence"/>
</dbReference>
<keyword evidence="3 6" id="KW-0812">Transmembrane</keyword>
<organism evidence="8 9">
    <name type="scientific">Halobacillus dabanensis</name>
    <dbReference type="NCBI Taxonomy" id="240302"/>
    <lineage>
        <taxon>Bacteria</taxon>
        <taxon>Bacillati</taxon>
        <taxon>Bacillota</taxon>
        <taxon>Bacilli</taxon>
        <taxon>Bacillales</taxon>
        <taxon>Bacillaceae</taxon>
        <taxon>Halobacillus</taxon>
    </lineage>
</organism>
<dbReference type="AlphaFoldDB" id="A0A1I3WDD7"/>
<evidence type="ECO:0000256" key="2">
    <source>
        <dbReference type="ARBA" id="ARBA00022475"/>
    </source>
</evidence>
<dbReference type="InterPro" id="IPR018076">
    <property type="entry name" value="T2SS_GspF_dom"/>
</dbReference>
<evidence type="ECO:0000256" key="5">
    <source>
        <dbReference type="ARBA" id="ARBA00023136"/>
    </source>
</evidence>
<keyword evidence="9" id="KW-1185">Reference proteome</keyword>
<accession>A0A1I3WDD7</accession>
<feature type="transmembrane region" description="Helical" evidence="6">
    <location>
        <begin position="104"/>
        <end position="124"/>
    </location>
</feature>
<dbReference type="PANTHER" id="PTHR35007:SF2">
    <property type="entry name" value="PILUS ASSEMBLE PROTEIN"/>
    <property type="match status" value="1"/>
</dbReference>
<dbReference type="PANTHER" id="PTHR35007">
    <property type="entry name" value="INTEGRAL MEMBRANE PROTEIN-RELATED"/>
    <property type="match status" value="1"/>
</dbReference>
<dbReference type="OrthoDB" id="9810662at2"/>
<dbReference type="GO" id="GO:0005886">
    <property type="term" value="C:plasma membrane"/>
    <property type="evidence" value="ECO:0007669"/>
    <property type="project" value="UniProtKB-SubCell"/>
</dbReference>
<feature type="transmembrane region" description="Helical" evidence="6">
    <location>
        <begin position="130"/>
        <end position="150"/>
    </location>
</feature>
<protein>
    <submittedName>
        <fullName evidence="8">Tight adherence protein C</fullName>
    </submittedName>
</protein>
<evidence type="ECO:0000256" key="3">
    <source>
        <dbReference type="ARBA" id="ARBA00022692"/>
    </source>
</evidence>
<evidence type="ECO:0000256" key="6">
    <source>
        <dbReference type="SAM" id="Phobius"/>
    </source>
</evidence>
<feature type="domain" description="Type II secretion system protein GspF" evidence="7">
    <location>
        <begin position="169"/>
        <end position="294"/>
    </location>
</feature>
<evidence type="ECO:0000313" key="9">
    <source>
        <dbReference type="Proteomes" id="UP000183557"/>
    </source>
</evidence>
<dbReference type="RefSeq" id="WP_075036890.1">
    <property type="nucleotide sequence ID" value="NZ_FOSB01000006.1"/>
</dbReference>
<dbReference type="EMBL" id="FOSB01000006">
    <property type="protein sequence ID" value="SFK04797.1"/>
    <property type="molecule type" value="Genomic_DNA"/>
</dbReference>
<keyword evidence="5 6" id="KW-0472">Membrane</keyword>
<proteinExistence type="predicted"/>
<reference evidence="9" key="1">
    <citation type="submission" date="2016-10" db="EMBL/GenBank/DDBJ databases">
        <authorList>
            <person name="Varghese N."/>
            <person name="Submissions S."/>
        </authorList>
    </citation>
    <scope>NUCLEOTIDE SEQUENCE [LARGE SCALE GENOMIC DNA]</scope>
    <source>
        <strain evidence="9">CGMCC 1.3704</strain>
    </source>
</reference>
<gene>
    <name evidence="8" type="ORF">SAMN04487936_106292</name>
</gene>
<dbReference type="Pfam" id="PF00482">
    <property type="entry name" value="T2SSF"/>
    <property type="match status" value="1"/>
</dbReference>